<proteinExistence type="predicted"/>
<reference evidence="1" key="1">
    <citation type="submission" date="2014-11" db="EMBL/GenBank/DDBJ databases">
        <authorList>
            <person name="Amaro Gonzalez C."/>
        </authorList>
    </citation>
    <scope>NUCLEOTIDE SEQUENCE</scope>
</reference>
<sequence length="48" mass="5613">MSCHDMDLHEKKPQCLLHLTLLTSDAPEVKLTPFVALSRFSFIFEFKF</sequence>
<evidence type="ECO:0000313" key="1">
    <source>
        <dbReference type="EMBL" id="JAH63066.1"/>
    </source>
</evidence>
<organism evidence="1">
    <name type="scientific">Anguilla anguilla</name>
    <name type="common">European freshwater eel</name>
    <name type="synonym">Muraena anguilla</name>
    <dbReference type="NCBI Taxonomy" id="7936"/>
    <lineage>
        <taxon>Eukaryota</taxon>
        <taxon>Metazoa</taxon>
        <taxon>Chordata</taxon>
        <taxon>Craniata</taxon>
        <taxon>Vertebrata</taxon>
        <taxon>Euteleostomi</taxon>
        <taxon>Actinopterygii</taxon>
        <taxon>Neopterygii</taxon>
        <taxon>Teleostei</taxon>
        <taxon>Anguilliformes</taxon>
        <taxon>Anguillidae</taxon>
        <taxon>Anguilla</taxon>
    </lineage>
</organism>
<protein>
    <submittedName>
        <fullName evidence="1">Uncharacterized protein</fullName>
    </submittedName>
</protein>
<reference evidence="1" key="2">
    <citation type="journal article" date="2015" name="Fish Shellfish Immunol.">
        <title>Early steps in the European eel (Anguilla anguilla)-Vibrio vulnificus interaction in the gills: Role of the RtxA13 toxin.</title>
        <authorList>
            <person name="Callol A."/>
            <person name="Pajuelo D."/>
            <person name="Ebbesson L."/>
            <person name="Teles M."/>
            <person name="MacKenzie S."/>
            <person name="Amaro C."/>
        </authorList>
    </citation>
    <scope>NUCLEOTIDE SEQUENCE</scope>
</reference>
<name>A0A0E9UB51_ANGAN</name>
<accession>A0A0E9UB51</accession>
<dbReference type="EMBL" id="GBXM01045511">
    <property type="protein sequence ID" value="JAH63066.1"/>
    <property type="molecule type" value="Transcribed_RNA"/>
</dbReference>
<dbReference type="AlphaFoldDB" id="A0A0E9UB51"/>